<dbReference type="PANTHER" id="PTHR42879">
    <property type="entry name" value="3-OXOACYL-(ACYL-CARRIER-PROTEIN) REDUCTASE"/>
    <property type="match status" value="1"/>
</dbReference>
<dbReference type="PRINTS" id="PR00081">
    <property type="entry name" value="GDHRDH"/>
</dbReference>
<dbReference type="Proteomes" id="UP001500620">
    <property type="component" value="Unassembled WGS sequence"/>
</dbReference>
<dbReference type="PRINTS" id="PR00080">
    <property type="entry name" value="SDRFAMILY"/>
</dbReference>
<dbReference type="SUPFAM" id="SSF51735">
    <property type="entry name" value="NAD(P)-binding Rossmann-fold domains"/>
    <property type="match status" value="1"/>
</dbReference>
<protein>
    <submittedName>
        <fullName evidence="2">SDR family oxidoreductase</fullName>
    </submittedName>
</protein>
<organism evidence="2 3">
    <name type="scientific">Dactylosporangium darangshiense</name>
    <dbReference type="NCBI Taxonomy" id="579108"/>
    <lineage>
        <taxon>Bacteria</taxon>
        <taxon>Bacillati</taxon>
        <taxon>Actinomycetota</taxon>
        <taxon>Actinomycetes</taxon>
        <taxon>Micromonosporales</taxon>
        <taxon>Micromonosporaceae</taxon>
        <taxon>Dactylosporangium</taxon>
    </lineage>
</organism>
<sequence length="262" mass="26304">MDLNLAGKTAVVTGASKGIGFAITQALAGEGVSVVAGARAATTELSDLAARTTVHPVAVDLTSPDGPARLIQAAIATYGALDILVNNVGAVRPRTGGFLSVTDDDWLSALTINFLAAVRTTRAALPHLIERGSGAIVTINSVNARLPDPLVIDYSAAKAALGNFSKSLSKEVAAHGIRVNTVSPGPVSTGLWLGTDGVAATVARTTGAAAEAVAQKAAGESATGRFTQPEEVADLVLLLASDRAANITGADFAIDGGLISTL</sequence>
<evidence type="ECO:0000313" key="2">
    <source>
        <dbReference type="EMBL" id="GAA4264069.1"/>
    </source>
</evidence>
<keyword evidence="3" id="KW-1185">Reference proteome</keyword>
<accession>A0ABP8DWJ6</accession>
<dbReference type="NCBIfam" id="NF005095">
    <property type="entry name" value="PRK06523.1"/>
    <property type="match status" value="1"/>
</dbReference>
<dbReference type="InterPro" id="IPR002347">
    <property type="entry name" value="SDR_fam"/>
</dbReference>
<evidence type="ECO:0000313" key="3">
    <source>
        <dbReference type="Proteomes" id="UP001500620"/>
    </source>
</evidence>
<dbReference type="PANTHER" id="PTHR42879:SF6">
    <property type="entry name" value="NADPH-DEPENDENT REDUCTASE BACG"/>
    <property type="match status" value="1"/>
</dbReference>
<comment type="caution">
    <text evidence="2">The sequence shown here is derived from an EMBL/GenBank/DDBJ whole genome shotgun (WGS) entry which is preliminary data.</text>
</comment>
<proteinExistence type="inferred from homology"/>
<dbReference type="RefSeq" id="WP_345144403.1">
    <property type="nucleotide sequence ID" value="NZ_BAABAT010000093.1"/>
</dbReference>
<dbReference type="EMBL" id="BAABAT010000093">
    <property type="protein sequence ID" value="GAA4264069.1"/>
    <property type="molecule type" value="Genomic_DNA"/>
</dbReference>
<dbReference type="InterPro" id="IPR020904">
    <property type="entry name" value="Sc_DH/Rdtase_CS"/>
</dbReference>
<dbReference type="InterPro" id="IPR036291">
    <property type="entry name" value="NAD(P)-bd_dom_sf"/>
</dbReference>
<evidence type="ECO:0000256" key="1">
    <source>
        <dbReference type="ARBA" id="ARBA00006484"/>
    </source>
</evidence>
<comment type="similarity">
    <text evidence="1">Belongs to the short-chain dehydrogenases/reductases (SDR) family.</text>
</comment>
<dbReference type="Pfam" id="PF13561">
    <property type="entry name" value="adh_short_C2"/>
    <property type="match status" value="1"/>
</dbReference>
<dbReference type="InterPro" id="IPR050259">
    <property type="entry name" value="SDR"/>
</dbReference>
<dbReference type="PROSITE" id="PS00061">
    <property type="entry name" value="ADH_SHORT"/>
    <property type="match status" value="1"/>
</dbReference>
<name>A0ABP8DWJ6_9ACTN</name>
<reference evidence="3" key="1">
    <citation type="journal article" date="2019" name="Int. J. Syst. Evol. Microbiol.">
        <title>The Global Catalogue of Microorganisms (GCM) 10K type strain sequencing project: providing services to taxonomists for standard genome sequencing and annotation.</title>
        <authorList>
            <consortium name="The Broad Institute Genomics Platform"/>
            <consortium name="The Broad Institute Genome Sequencing Center for Infectious Disease"/>
            <person name="Wu L."/>
            <person name="Ma J."/>
        </authorList>
    </citation>
    <scope>NUCLEOTIDE SEQUENCE [LARGE SCALE GENOMIC DNA]</scope>
    <source>
        <strain evidence="3">JCM 17441</strain>
    </source>
</reference>
<gene>
    <name evidence="2" type="ORF">GCM10022255_114320</name>
</gene>
<dbReference type="Gene3D" id="3.40.50.720">
    <property type="entry name" value="NAD(P)-binding Rossmann-like Domain"/>
    <property type="match status" value="1"/>
</dbReference>